<dbReference type="Pfam" id="PF07715">
    <property type="entry name" value="Plug"/>
    <property type="match status" value="1"/>
</dbReference>
<evidence type="ECO:0000313" key="10">
    <source>
        <dbReference type="EMBL" id="ASE39933.1"/>
    </source>
</evidence>
<keyword evidence="2 7" id="KW-0732">Signal</keyword>
<dbReference type="PANTHER" id="PTHR47234:SF2">
    <property type="entry name" value="TONB-DEPENDENT RECEPTOR"/>
    <property type="match status" value="1"/>
</dbReference>
<evidence type="ECO:0000313" key="12">
    <source>
        <dbReference type="Proteomes" id="UP000197050"/>
    </source>
</evidence>
<dbReference type="KEGG" id="bvc:CEP68_10690"/>
<feature type="domain" description="TonB-dependent receptor-like beta-barrel" evidence="8">
    <location>
        <begin position="592"/>
        <end position="1191"/>
    </location>
</feature>
<evidence type="ECO:0000256" key="3">
    <source>
        <dbReference type="ARBA" id="ARBA00023077"/>
    </source>
</evidence>
<keyword evidence="4 6" id="KW-0472">Membrane</keyword>
<feature type="signal peptide" evidence="7">
    <location>
        <begin position="1"/>
        <end position="22"/>
    </location>
</feature>
<dbReference type="InterPro" id="IPR010917">
    <property type="entry name" value="TonB_rcpt_CS"/>
</dbReference>
<evidence type="ECO:0000256" key="6">
    <source>
        <dbReference type="RuleBase" id="RU003357"/>
    </source>
</evidence>
<evidence type="ECO:0000259" key="9">
    <source>
        <dbReference type="Pfam" id="PF07715"/>
    </source>
</evidence>
<dbReference type="EMBL" id="JAMYEC010000014">
    <property type="protein sequence ID" value="MDX2336420.1"/>
    <property type="molecule type" value="Genomic_DNA"/>
</dbReference>
<keyword evidence="11" id="KW-0675">Receptor</keyword>
<feature type="chain" id="PRO_5012689919" evidence="7">
    <location>
        <begin position="23"/>
        <end position="1220"/>
    </location>
</feature>
<dbReference type="InterPro" id="IPR012910">
    <property type="entry name" value="Plug_dom"/>
</dbReference>
<dbReference type="InterPro" id="IPR000531">
    <property type="entry name" value="Beta-barrel_TonB"/>
</dbReference>
<dbReference type="PROSITE" id="PS01156">
    <property type="entry name" value="TONB_DEPENDENT_REC_2"/>
    <property type="match status" value="1"/>
</dbReference>
<dbReference type="Pfam" id="PF00593">
    <property type="entry name" value="TonB_dep_Rec_b-barrel"/>
    <property type="match status" value="1"/>
</dbReference>
<evidence type="ECO:0000313" key="13">
    <source>
        <dbReference type="Proteomes" id="UP001272940"/>
    </source>
</evidence>
<evidence type="ECO:0000256" key="4">
    <source>
        <dbReference type="ARBA" id="ARBA00023136"/>
    </source>
</evidence>
<sequence length="1220" mass="130670">MKIALLTGVAMTAMLGGFQAQAQDAAPNATTVTEVVVTGSRIKRPQFDGTIPGVQVTKEEIVQRGFNNAYDIVLSQPMVYAGASPYGSNGGQTSSLGTAFADLLGLGSQRTLTLVNGRRQVSGNAATLFVTGNNAGSQVDLGAIPSQLIDRVDTLTVGGAAAYGSDAIAGVINYIIKDKYVGSEARVSARTSAHGDANRYSLSAIHGQNLMGDRANLTLAFEQTETDALYADARTWTLDAATAVTNAFNGSKRNPNFAANAAIDVSGLNNGAFLRNTDDGLPSTAYAYFARNSLQYPSGIAFTPSSATAACPTTIAGVTACLLPTGSVSSTSQLVPGIPTGNGLYFTSAPSGTFPNFAPTSLPTGVTAAAVFARYGVTPPAGLTAAQQNTLAINVLQSKLPTLREYLAQNPNTDINLIVGSLYSNIPRVANTDPATRALFPFIARPVRFNANGEAENWSFANIAPDAQGTLGVAPGIEGNNTSRYSLIQNAQTRKNFTVFATFDINDHIQAYSQNIYSTVETVLPRNGAPGNAVTSAGSESSGILVSINNPYLSGTSQQLLRNSGAVNTANNFIMSRTNQDILGDNRLRGVTNIGNFAQGLKGDFDFLQRNWTWDLSYTYGKADGKVDFTGIRDLEYLLAIDTVRDGSGAITCRAKTNAAAYLGKSPSVIVTNLADTPRPDGLVAKQPFTPVVTQAMIDGCQPLNPFGYDQMTQAAKDYVTAQQFYAFENVQTFLQGSVTGDLFRLPGGPLGVALAAERRTTKNDYWVDEISRYGRTRSAAISATQYETEAQEYGVEVNVPVLGNGFNLPFAQRLEINSAVRWSKQTGNASTYVNQLGTTISPSYEGELSKIWSLAATFQPIRDITFRGNVTRSIRQPDGVELFLGGQASFTSMSDPCAVGNINSGLNPATRKANCIAAVRAAGYASTNAEAETFLSTFNPGTPSVLGARFGNMELKPERGESWTAGVVLEPRFVPNLRMSFDYIDIQLKDQLTRVSAEQLLTYCYDSASYPDNNAQFGLNTCSSVPRYTSGTEPNASRAFSVNDGWQSTYLNLAQTNLRAANLVVLYRFDLAELFKSSSDWGRVSVNSNLYRIYESSFSGTGLPGDTEQYLGSIGTPKWQSNTTIGYSLKRLSTSLNFSTISDTIRFNGAVPATIEQNAYLDRKGYALYNLYVGYELNDAVDLRFNVNNVSNKRWEEEAVGAIVSTVGRTFQLSVNARF</sequence>
<reference evidence="12" key="1">
    <citation type="submission" date="2017-06" db="EMBL/GenBank/DDBJ databases">
        <title>FDA dAtabase for Regulatory Grade micrObial Sequences (FDA-ARGOS): Supporting development and validation of Infectious Disease Dx tests.</title>
        <authorList>
            <person name="Minogue T."/>
            <person name="Wolcott M."/>
            <person name="Wasieloski L."/>
            <person name="Aguilar W."/>
            <person name="Moore D."/>
            <person name="Tallon L."/>
            <person name="Sadzewicz L."/>
            <person name="Sengamalay N."/>
            <person name="Ott S."/>
            <person name="Godinez A."/>
            <person name="Nagaraj S."/>
            <person name="Nadendla S."/>
            <person name="Geyer C."/>
            <person name="Sichtig H."/>
        </authorList>
    </citation>
    <scope>NUCLEOTIDE SEQUENCE [LARGE SCALE GENOMIC DNA]</scope>
    <source>
        <strain evidence="12">FDAARGOS_289</strain>
    </source>
</reference>
<comment type="similarity">
    <text evidence="6">Belongs to the TonB-dependent receptor family.</text>
</comment>
<dbReference type="GO" id="GO:0009279">
    <property type="term" value="C:cell outer membrane"/>
    <property type="evidence" value="ECO:0007669"/>
    <property type="project" value="UniProtKB-SubCell"/>
</dbReference>
<dbReference type="Gene3D" id="2.40.170.20">
    <property type="entry name" value="TonB-dependent receptor, beta-barrel domain"/>
    <property type="match status" value="1"/>
</dbReference>
<evidence type="ECO:0000256" key="1">
    <source>
        <dbReference type="ARBA" id="ARBA00004442"/>
    </source>
</evidence>
<reference evidence="10" key="2">
    <citation type="submission" date="2017-12" db="EMBL/GenBank/DDBJ databases">
        <title>FDA dAtabase for Regulatory Grade micrObial Sequences (FDA-ARGOS): Supporting development and validation of Infectious Disease Dx tests.</title>
        <authorList>
            <person name="Campos J."/>
            <person name="Goldberg B."/>
            <person name="Tallon L."/>
            <person name="Sadzewicz L."/>
            <person name="Sengamalay N."/>
            <person name="Ott S."/>
            <person name="Godinez A."/>
            <person name="Nagaraj S."/>
            <person name="Vavikolanu K."/>
            <person name="Vyas G."/>
            <person name="Nadendla S."/>
            <person name="Aluvathingal J."/>
            <person name="Geyer C."/>
            <person name="Nandy P."/>
            <person name="Hobson J."/>
            <person name="Sichtig H."/>
        </authorList>
    </citation>
    <scope>NUCLEOTIDE SEQUENCE</scope>
    <source>
        <strain evidence="10">FDAARGOS_289</strain>
    </source>
</reference>
<dbReference type="InterPro" id="IPR036942">
    <property type="entry name" value="Beta-barrel_TonB_sf"/>
</dbReference>
<accession>A0A1Z3U9G5</accession>
<dbReference type="Proteomes" id="UP000197050">
    <property type="component" value="Chromosome"/>
</dbReference>
<evidence type="ECO:0000313" key="11">
    <source>
        <dbReference type="EMBL" id="MDX2336420.1"/>
    </source>
</evidence>
<dbReference type="PANTHER" id="PTHR47234">
    <property type="match status" value="1"/>
</dbReference>
<protein>
    <submittedName>
        <fullName evidence="11">TonB-dependent receptor</fullName>
    </submittedName>
</protein>
<comment type="subcellular location">
    <subcellularLocation>
        <location evidence="1 6">Cell outer membrane</location>
    </subcellularLocation>
</comment>
<keyword evidence="13" id="KW-1185">Reference proteome</keyword>
<dbReference type="InterPro" id="IPR037066">
    <property type="entry name" value="Plug_dom_sf"/>
</dbReference>
<evidence type="ECO:0000256" key="7">
    <source>
        <dbReference type="SAM" id="SignalP"/>
    </source>
</evidence>
<dbReference type="Gene3D" id="2.170.130.10">
    <property type="entry name" value="TonB-dependent receptor, plug domain"/>
    <property type="match status" value="1"/>
</dbReference>
<gene>
    <name evidence="10" type="ORF">CEP68_10690</name>
    <name evidence="11" type="ORF">NJD11_15910</name>
</gene>
<reference evidence="11 13" key="4">
    <citation type="journal article" date="2023" name="FEMS Microbes">
        <title>Whole genomes of deep-sea sponge-associated bacteria exhibit high novel natural product potential.</title>
        <authorList>
            <person name="Hesketh-Best P.J."/>
            <person name="January G.G."/>
            <person name="Koch M.J."/>
            <person name="Warburton P.J."/>
            <person name="Howell K.L."/>
            <person name="Upton M."/>
        </authorList>
    </citation>
    <scope>NUCLEOTIDE SEQUENCE [LARGE SCALE GENOMIC DNA]</scope>
    <source>
        <strain evidence="11 13">PC206-O</strain>
    </source>
</reference>
<keyword evidence="3 6" id="KW-0798">TonB box</keyword>
<evidence type="ECO:0000256" key="5">
    <source>
        <dbReference type="ARBA" id="ARBA00023237"/>
    </source>
</evidence>
<proteinExistence type="inferred from homology"/>
<dbReference type="GeneID" id="34016377"/>
<keyword evidence="5" id="KW-0998">Cell outer membrane</keyword>
<dbReference type="EMBL" id="CP022048">
    <property type="protein sequence ID" value="ASE39933.1"/>
    <property type="molecule type" value="Genomic_DNA"/>
</dbReference>
<organism evidence="10 12">
    <name type="scientific">Brevundimonas vesicularis</name>
    <name type="common">Pseudomonas vesicularis</name>
    <dbReference type="NCBI Taxonomy" id="41276"/>
    <lineage>
        <taxon>Bacteria</taxon>
        <taxon>Pseudomonadati</taxon>
        <taxon>Pseudomonadota</taxon>
        <taxon>Alphaproteobacteria</taxon>
        <taxon>Caulobacterales</taxon>
        <taxon>Caulobacteraceae</taxon>
        <taxon>Brevundimonas</taxon>
    </lineage>
</organism>
<dbReference type="Proteomes" id="UP001272940">
    <property type="component" value="Unassembled WGS sequence"/>
</dbReference>
<reference evidence="11" key="3">
    <citation type="submission" date="2022-06" db="EMBL/GenBank/DDBJ databases">
        <authorList>
            <person name="Hesketh-Best P.J."/>
            <person name="Koch M.J."/>
        </authorList>
    </citation>
    <scope>NUCLEOTIDE SEQUENCE</scope>
    <source>
        <strain evidence="11">PC206-O</strain>
    </source>
</reference>
<dbReference type="AlphaFoldDB" id="A0A1Z3U9G5"/>
<name>A0A1Z3U9G5_BREVE</name>
<feature type="domain" description="TonB-dependent receptor plug" evidence="9">
    <location>
        <begin position="55"/>
        <end position="171"/>
    </location>
</feature>
<evidence type="ECO:0000256" key="2">
    <source>
        <dbReference type="ARBA" id="ARBA00022729"/>
    </source>
</evidence>
<dbReference type="SUPFAM" id="SSF56935">
    <property type="entry name" value="Porins"/>
    <property type="match status" value="2"/>
</dbReference>
<dbReference type="RefSeq" id="WP_084375412.1">
    <property type="nucleotide sequence ID" value="NZ_CP022048.2"/>
</dbReference>
<evidence type="ECO:0000259" key="8">
    <source>
        <dbReference type="Pfam" id="PF00593"/>
    </source>
</evidence>